<proteinExistence type="predicted"/>
<evidence type="ECO:0000313" key="1">
    <source>
        <dbReference type="EMBL" id="CEK95563.1"/>
    </source>
</evidence>
<name>A0A0B7BRF4_9EUPU</name>
<accession>A0A0B7BRF4</accession>
<dbReference type="EMBL" id="HACG01048698">
    <property type="protein sequence ID" value="CEK95563.1"/>
    <property type="molecule type" value="Transcribed_RNA"/>
</dbReference>
<dbReference type="AlphaFoldDB" id="A0A0B7BRF4"/>
<sequence>MLCQVVSESKKPCRQYDVEYFKYVLFTNKTLPMCLNCHKVFSHEAMAPSRLEEHLSKIHPGRKDENVSYVY</sequence>
<protein>
    <submittedName>
        <fullName evidence="1">Uncharacterized protein</fullName>
    </submittedName>
</protein>
<reference evidence="1" key="1">
    <citation type="submission" date="2014-12" db="EMBL/GenBank/DDBJ databases">
        <title>Insight into the proteome of Arion vulgaris.</title>
        <authorList>
            <person name="Aradska J."/>
            <person name="Bulat T."/>
            <person name="Smidak R."/>
            <person name="Sarate P."/>
            <person name="Gangsoo J."/>
            <person name="Sialana F."/>
            <person name="Bilban M."/>
            <person name="Lubec G."/>
        </authorList>
    </citation>
    <scope>NUCLEOTIDE SEQUENCE</scope>
    <source>
        <tissue evidence="1">Skin</tissue>
    </source>
</reference>
<gene>
    <name evidence="1" type="primary">ORF207610</name>
</gene>
<organism evidence="1">
    <name type="scientific">Arion vulgaris</name>
    <dbReference type="NCBI Taxonomy" id="1028688"/>
    <lineage>
        <taxon>Eukaryota</taxon>
        <taxon>Metazoa</taxon>
        <taxon>Spiralia</taxon>
        <taxon>Lophotrochozoa</taxon>
        <taxon>Mollusca</taxon>
        <taxon>Gastropoda</taxon>
        <taxon>Heterobranchia</taxon>
        <taxon>Euthyneura</taxon>
        <taxon>Panpulmonata</taxon>
        <taxon>Eupulmonata</taxon>
        <taxon>Stylommatophora</taxon>
        <taxon>Helicina</taxon>
        <taxon>Arionoidea</taxon>
        <taxon>Arionidae</taxon>
        <taxon>Arion</taxon>
    </lineage>
</organism>